<evidence type="ECO:0000313" key="2">
    <source>
        <dbReference type="Proteomes" id="UP000789901"/>
    </source>
</evidence>
<evidence type="ECO:0000313" key="1">
    <source>
        <dbReference type="EMBL" id="CAG8460110.1"/>
    </source>
</evidence>
<protein>
    <submittedName>
        <fullName evidence="1">23429_t:CDS:1</fullName>
    </submittedName>
</protein>
<accession>A0ABM8VW37</accession>
<proteinExistence type="predicted"/>
<name>A0ABM8VW37_GIGMA</name>
<comment type="caution">
    <text evidence="1">The sequence shown here is derived from an EMBL/GenBank/DDBJ whole genome shotgun (WGS) entry which is preliminary data.</text>
</comment>
<organism evidence="1 2">
    <name type="scientific">Gigaspora margarita</name>
    <dbReference type="NCBI Taxonomy" id="4874"/>
    <lineage>
        <taxon>Eukaryota</taxon>
        <taxon>Fungi</taxon>
        <taxon>Fungi incertae sedis</taxon>
        <taxon>Mucoromycota</taxon>
        <taxon>Glomeromycotina</taxon>
        <taxon>Glomeromycetes</taxon>
        <taxon>Diversisporales</taxon>
        <taxon>Gigasporaceae</taxon>
        <taxon>Gigaspora</taxon>
    </lineage>
</organism>
<dbReference type="Proteomes" id="UP000789901">
    <property type="component" value="Unassembled WGS sequence"/>
</dbReference>
<keyword evidence="2" id="KW-1185">Reference proteome</keyword>
<dbReference type="EMBL" id="CAJVQB010000035">
    <property type="protein sequence ID" value="CAG8460110.1"/>
    <property type="molecule type" value="Genomic_DNA"/>
</dbReference>
<reference evidence="1 2" key="1">
    <citation type="submission" date="2021-06" db="EMBL/GenBank/DDBJ databases">
        <authorList>
            <person name="Kallberg Y."/>
            <person name="Tangrot J."/>
            <person name="Rosling A."/>
        </authorList>
    </citation>
    <scope>NUCLEOTIDE SEQUENCE [LARGE SCALE GENOMIC DNA]</scope>
    <source>
        <strain evidence="1 2">120-4 pot B 10/14</strain>
    </source>
</reference>
<sequence length="63" mass="7191">MDISDALYNDVKANFVIKRNKENKENNRRRVVELRAGCVATVVTTKDEVSFGIIDLIPEPKQE</sequence>
<gene>
    <name evidence="1" type="ORF">GMARGA_LOCUS262</name>
</gene>